<accession>A0A9C7GAR6</accession>
<feature type="domain" description="HTH cro/C1-type" evidence="1">
    <location>
        <begin position="7"/>
        <end position="63"/>
    </location>
</feature>
<sequence>MTIAQQVENMRTLKGLEIEEFANVVGLDTETVTKLEQGLIDPQISILEKITKAFNWSFKIGDVSI</sequence>
<reference evidence="2" key="1">
    <citation type="submission" date="2021-10" db="EMBL/GenBank/DDBJ databases">
        <authorList>
            <person name="Criscuolo A."/>
        </authorList>
    </citation>
    <scope>NUCLEOTIDE SEQUENCE</scope>
    <source>
        <strain evidence="2">CIP111885</strain>
    </source>
</reference>
<organism evidence="2 3">
    <name type="scientific">Pseudoneobacillus rhizosphaerae</name>
    <dbReference type="NCBI Taxonomy" id="2880968"/>
    <lineage>
        <taxon>Bacteria</taxon>
        <taxon>Bacillati</taxon>
        <taxon>Bacillota</taxon>
        <taxon>Bacilli</taxon>
        <taxon>Bacillales</taxon>
        <taxon>Bacillaceae</taxon>
        <taxon>Pseudoneobacillus</taxon>
    </lineage>
</organism>
<evidence type="ECO:0000313" key="3">
    <source>
        <dbReference type="Proteomes" id="UP000789845"/>
    </source>
</evidence>
<dbReference type="SUPFAM" id="SSF47413">
    <property type="entry name" value="lambda repressor-like DNA-binding domains"/>
    <property type="match status" value="1"/>
</dbReference>
<dbReference type="Gene3D" id="1.10.260.40">
    <property type="entry name" value="lambda repressor-like DNA-binding domains"/>
    <property type="match status" value="1"/>
</dbReference>
<dbReference type="InterPro" id="IPR001387">
    <property type="entry name" value="Cro/C1-type_HTH"/>
</dbReference>
<evidence type="ECO:0000259" key="1">
    <source>
        <dbReference type="PROSITE" id="PS50943"/>
    </source>
</evidence>
<dbReference type="AlphaFoldDB" id="A0A9C7GAR6"/>
<dbReference type="Pfam" id="PF01381">
    <property type="entry name" value="HTH_3"/>
    <property type="match status" value="1"/>
</dbReference>
<keyword evidence="3" id="KW-1185">Reference proteome</keyword>
<protein>
    <recommendedName>
        <fullName evidence="1">HTH cro/C1-type domain-containing protein</fullName>
    </recommendedName>
</protein>
<gene>
    <name evidence="2" type="ORF">NEOCIP111885_02455</name>
</gene>
<dbReference type="GO" id="GO:0003677">
    <property type="term" value="F:DNA binding"/>
    <property type="evidence" value="ECO:0007669"/>
    <property type="project" value="InterPro"/>
</dbReference>
<name>A0A9C7GAR6_9BACI</name>
<comment type="caution">
    <text evidence="2">The sequence shown here is derived from an EMBL/GenBank/DDBJ whole genome shotgun (WGS) entry which is preliminary data.</text>
</comment>
<dbReference type="Proteomes" id="UP000789845">
    <property type="component" value="Unassembled WGS sequence"/>
</dbReference>
<dbReference type="EMBL" id="CAKJTG010000012">
    <property type="protein sequence ID" value="CAG9608738.1"/>
    <property type="molecule type" value="Genomic_DNA"/>
</dbReference>
<dbReference type="PROSITE" id="PS50943">
    <property type="entry name" value="HTH_CROC1"/>
    <property type="match status" value="1"/>
</dbReference>
<dbReference type="InterPro" id="IPR010982">
    <property type="entry name" value="Lambda_DNA-bd_dom_sf"/>
</dbReference>
<dbReference type="RefSeq" id="WP_230496981.1">
    <property type="nucleotide sequence ID" value="NZ_CAKJTG010000012.1"/>
</dbReference>
<dbReference type="SMART" id="SM00530">
    <property type="entry name" value="HTH_XRE"/>
    <property type="match status" value="1"/>
</dbReference>
<evidence type="ECO:0000313" key="2">
    <source>
        <dbReference type="EMBL" id="CAG9608738.1"/>
    </source>
</evidence>
<proteinExistence type="predicted"/>
<dbReference type="CDD" id="cd00093">
    <property type="entry name" value="HTH_XRE"/>
    <property type="match status" value="1"/>
</dbReference>